<sequence>SPKITRNLTTAWFAKRVDERRARCMKQ</sequence>
<feature type="non-terminal residue" evidence="1">
    <location>
        <position position="1"/>
    </location>
</feature>
<name>W1YHD2_9ZZZZ</name>
<reference evidence="1" key="1">
    <citation type="submission" date="2013-12" db="EMBL/GenBank/DDBJ databases">
        <title>A Varibaculum cambriense genome reconstructed from a premature infant gut community with otherwise low bacterial novelty that shifts toward anaerobic metabolism during the third week of life.</title>
        <authorList>
            <person name="Brown C.T."/>
            <person name="Sharon I."/>
            <person name="Thomas B.C."/>
            <person name="Castelle C.J."/>
            <person name="Morowitz M.J."/>
            <person name="Banfield J.F."/>
        </authorList>
    </citation>
    <scope>NUCLEOTIDE SEQUENCE</scope>
</reference>
<organism evidence="1">
    <name type="scientific">human gut metagenome</name>
    <dbReference type="NCBI Taxonomy" id="408170"/>
    <lineage>
        <taxon>unclassified sequences</taxon>
        <taxon>metagenomes</taxon>
        <taxon>organismal metagenomes</taxon>
    </lineage>
</organism>
<protein>
    <recommendedName>
        <fullName evidence="2">DUF1615 family protein</fullName>
    </recommendedName>
</protein>
<evidence type="ECO:0000313" key="1">
    <source>
        <dbReference type="EMBL" id="ETJ41872.1"/>
    </source>
</evidence>
<accession>W1YHD2</accession>
<proteinExistence type="predicted"/>
<gene>
    <name evidence="1" type="ORF">Q604_UNBC04176G0001</name>
</gene>
<comment type="caution">
    <text evidence="1">The sequence shown here is derived from an EMBL/GenBank/DDBJ whole genome shotgun (WGS) entry which is preliminary data.</text>
</comment>
<dbReference type="Pfam" id="PF07759">
    <property type="entry name" value="DUF1615"/>
    <property type="match status" value="1"/>
</dbReference>
<dbReference type="EMBL" id="AZMM01004176">
    <property type="protein sequence ID" value="ETJ41872.1"/>
    <property type="molecule type" value="Genomic_DNA"/>
</dbReference>
<evidence type="ECO:0008006" key="2">
    <source>
        <dbReference type="Google" id="ProtNLM"/>
    </source>
</evidence>
<dbReference type="AlphaFoldDB" id="W1YHD2"/>
<dbReference type="InterPro" id="IPR011673">
    <property type="entry name" value="DUF1615"/>
</dbReference>